<evidence type="ECO:0008006" key="3">
    <source>
        <dbReference type="Google" id="ProtNLM"/>
    </source>
</evidence>
<evidence type="ECO:0000313" key="1">
    <source>
        <dbReference type="EMBL" id="MBM6619447.1"/>
    </source>
</evidence>
<sequence>MYKNSYTILLFSFLLLVGCSQNIVKYSETPINVVNTYYNSISNEDYETTLSLYPSSFQQITKPSDLRQDFQEVKDIKIKKIIGSQIDNTLAHVLVSIEVTTMEDLQIYHIAQHDMKRTKGVWKFTTLDLLNKDEKTTLISLWETQKENIKKNATLQKHIEWVIAQQQTGLHEPRVVE</sequence>
<protein>
    <recommendedName>
        <fullName evidence="3">SnoaL-like domain-containing protein</fullName>
    </recommendedName>
</protein>
<dbReference type="RefSeq" id="WP_204204902.1">
    <property type="nucleotide sequence ID" value="NZ_JAFELM010000043.1"/>
</dbReference>
<proteinExistence type="predicted"/>
<reference evidence="1 2" key="1">
    <citation type="submission" date="2021-02" db="EMBL/GenBank/DDBJ databases">
        <title>Bacillus sp. RD4P76, an endophyte from a halophyte.</title>
        <authorList>
            <person name="Sun J.-Q."/>
        </authorList>
    </citation>
    <scope>NUCLEOTIDE SEQUENCE [LARGE SCALE GENOMIC DNA]</scope>
    <source>
        <strain evidence="1 2">RD4P76</strain>
    </source>
</reference>
<organism evidence="1 2">
    <name type="scientific">Bacillus suaedaesalsae</name>
    <dbReference type="NCBI Taxonomy" id="2810349"/>
    <lineage>
        <taxon>Bacteria</taxon>
        <taxon>Bacillati</taxon>
        <taxon>Bacillota</taxon>
        <taxon>Bacilli</taxon>
        <taxon>Bacillales</taxon>
        <taxon>Bacillaceae</taxon>
        <taxon>Bacillus</taxon>
    </lineage>
</organism>
<dbReference type="PROSITE" id="PS51257">
    <property type="entry name" value="PROKAR_LIPOPROTEIN"/>
    <property type="match status" value="1"/>
</dbReference>
<keyword evidence="2" id="KW-1185">Reference proteome</keyword>
<accession>A0ABS2DLS8</accession>
<comment type="caution">
    <text evidence="1">The sequence shown here is derived from an EMBL/GenBank/DDBJ whole genome shotgun (WGS) entry which is preliminary data.</text>
</comment>
<dbReference type="Proteomes" id="UP001518925">
    <property type="component" value="Unassembled WGS sequence"/>
</dbReference>
<gene>
    <name evidence="1" type="ORF">JR050_17435</name>
</gene>
<evidence type="ECO:0000313" key="2">
    <source>
        <dbReference type="Proteomes" id="UP001518925"/>
    </source>
</evidence>
<name>A0ABS2DLS8_9BACI</name>
<dbReference type="EMBL" id="JAFELM010000043">
    <property type="protein sequence ID" value="MBM6619447.1"/>
    <property type="molecule type" value="Genomic_DNA"/>
</dbReference>